<accession>A0A6V6Z4B5</accession>
<reference evidence="2 3" key="1">
    <citation type="submission" date="2020-06" db="EMBL/GenBank/DDBJ databases">
        <authorList>
            <person name="Criscuolo A."/>
        </authorList>
    </citation>
    <scope>NUCLEOTIDE SEQUENCE [LARGE SCALE GENOMIC DNA]</scope>
    <source>
        <strain evidence="3">CIP 111411</strain>
    </source>
</reference>
<keyword evidence="1" id="KW-1133">Transmembrane helix</keyword>
<comment type="caution">
    <text evidence="2">The sequence shown here is derived from an EMBL/GenBank/DDBJ whole genome shotgun (WGS) entry which is preliminary data.</text>
</comment>
<protein>
    <submittedName>
        <fullName evidence="2">Uncharacterized protein</fullName>
    </submittedName>
</protein>
<gene>
    <name evidence="2" type="ORF">FLAT13_03395</name>
</gene>
<dbReference type="Proteomes" id="UP000530060">
    <property type="component" value="Unassembled WGS sequence"/>
</dbReference>
<evidence type="ECO:0000313" key="3">
    <source>
        <dbReference type="Proteomes" id="UP000530060"/>
    </source>
</evidence>
<proteinExistence type="predicted"/>
<name>A0A6V6Z4B5_9FLAO</name>
<dbReference type="AlphaFoldDB" id="A0A6V6Z4B5"/>
<keyword evidence="1" id="KW-0472">Membrane</keyword>
<feature type="transmembrane region" description="Helical" evidence="1">
    <location>
        <begin position="67"/>
        <end position="84"/>
    </location>
</feature>
<sequence>MHHIYQNSFGEIYTDRIILMVNSQKKTFSIKNIKKIRFIKRKTFTLYYVILLTAALFFTILQPSEQSLIIVLIALVLTLISFNLKLNQHKIIIIIQNDFLKIDVKKKISSDAENLINYLKQLHKL</sequence>
<keyword evidence="3" id="KW-1185">Reference proteome</keyword>
<feature type="transmembrane region" description="Helical" evidence="1">
    <location>
        <begin position="44"/>
        <end position="61"/>
    </location>
</feature>
<keyword evidence="1" id="KW-0812">Transmembrane</keyword>
<evidence type="ECO:0000313" key="2">
    <source>
        <dbReference type="EMBL" id="CAD0006628.1"/>
    </source>
</evidence>
<dbReference type="EMBL" id="CAIJDP010000079">
    <property type="protein sequence ID" value="CAD0006628.1"/>
    <property type="molecule type" value="Genomic_DNA"/>
</dbReference>
<evidence type="ECO:0000256" key="1">
    <source>
        <dbReference type="SAM" id="Phobius"/>
    </source>
</evidence>
<organism evidence="2 3">
    <name type="scientific">Flavobacterium salmonis</name>
    <dbReference type="NCBI Taxonomy" id="2654844"/>
    <lineage>
        <taxon>Bacteria</taxon>
        <taxon>Pseudomonadati</taxon>
        <taxon>Bacteroidota</taxon>
        <taxon>Flavobacteriia</taxon>
        <taxon>Flavobacteriales</taxon>
        <taxon>Flavobacteriaceae</taxon>
        <taxon>Flavobacterium</taxon>
    </lineage>
</organism>